<dbReference type="PROSITE" id="PS51257">
    <property type="entry name" value="PROKAR_LIPOPROTEIN"/>
    <property type="match status" value="1"/>
</dbReference>
<gene>
    <name evidence="3" type="primary">LOC108679413</name>
</gene>
<dbReference type="PANTHER" id="PTHR38564">
    <property type="entry name" value="SI:CH73-250A16.5-RELATED"/>
    <property type="match status" value="1"/>
</dbReference>
<dbReference type="RefSeq" id="XP_018023520.1">
    <property type="nucleotide sequence ID" value="XM_018168031.2"/>
</dbReference>
<dbReference type="PANTHER" id="PTHR38564:SF2">
    <property type="entry name" value="WU:FC46H12 PRECURSOR"/>
    <property type="match status" value="1"/>
</dbReference>
<feature type="transmembrane region" description="Helical" evidence="1">
    <location>
        <begin position="6"/>
        <end position="29"/>
    </location>
</feature>
<protein>
    <submittedName>
        <fullName evidence="3">Uncharacterized protein LOC108679413</fullName>
    </submittedName>
</protein>
<keyword evidence="1" id="KW-0472">Membrane</keyword>
<dbReference type="AlphaFoldDB" id="A0A8B7PBZ0"/>
<reference evidence="3" key="1">
    <citation type="submission" date="2025-08" db="UniProtKB">
        <authorList>
            <consortium name="RefSeq"/>
        </authorList>
    </citation>
    <scope>IDENTIFICATION</scope>
    <source>
        <tissue evidence="3">Whole organism</tissue>
    </source>
</reference>
<keyword evidence="1" id="KW-0812">Transmembrane</keyword>
<keyword evidence="1" id="KW-1133">Transmembrane helix</keyword>
<keyword evidence="2" id="KW-1185">Reference proteome</keyword>
<dbReference type="KEGG" id="hazt:108679413"/>
<evidence type="ECO:0000313" key="2">
    <source>
        <dbReference type="Proteomes" id="UP000694843"/>
    </source>
</evidence>
<organism evidence="2 3">
    <name type="scientific">Hyalella azteca</name>
    <name type="common">Amphipod</name>
    <dbReference type="NCBI Taxonomy" id="294128"/>
    <lineage>
        <taxon>Eukaryota</taxon>
        <taxon>Metazoa</taxon>
        <taxon>Ecdysozoa</taxon>
        <taxon>Arthropoda</taxon>
        <taxon>Crustacea</taxon>
        <taxon>Multicrustacea</taxon>
        <taxon>Malacostraca</taxon>
        <taxon>Eumalacostraca</taxon>
        <taxon>Peracarida</taxon>
        <taxon>Amphipoda</taxon>
        <taxon>Senticaudata</taxon>
        <taxon>Talitrida</taxon>
        <taxon>Talitroidea</taxon>
        <taxon>Hyalellidae</taxon>
        <taxon>Hyalella</taxon>
    </lineage>
</organism>
<dbReference type="OrthoDB" id="5946254at2759"/>
<accession>A0A8B7PBZ0</accession>
<name>A0A8B7PBZ0_HYAAZ</name>
<proteinExistence type="predicted"/>
<dbReference type="Proteomes" id="UP000694843">
    <property type="component" value="Unplaced"/>
</dbReference>
<dbReference type="OMA" id="SCIVKWK"/>
<evidence type="ECO:0000313" key="3">
    <source>
        <dbReference type="RefSeq" id="XP_018023520.1"/>
    </source>
</evidence>
<evidence type="ECO:0000256" key="1">
    <source>
        <dbReference type="SAM" id="Phobius"/>
    </source>
</evidence>
<dbReference type="GeneID" id="108679413"/>
<sequence>MGRVCVVIVIVIVVVACVIGGAVGIFAALRDKIWPYPLHANCQVDWTFGKPCSEVETLLVQQLQQWSEEVCDAPKDHCGYNFLGVRDGLISGAHFTPSPRFRDTISFNLTTSADGCNVRGKSRSDVWYAINDFGVNYCNIKDLVVGARLASNDPKHTEKSQPNICTQYPNSNCTWYN</sequence>